<accession>A0A414M2G0</accession>
<evidence type="ECO:0000313" key="1">
    <source>
        <dbReference type="EMBL" id="RHF02806.1"/>
    </source>
</evidence>
<dbReference type="RefSeq" id="WP_118141419.1">
    <property type="nucleotide sequence ID" value="NZ_QSKY01000015.1"/>
</dbReference>
<dbReference type="Proteomes" id="UP000283501">
    <property type="component" value="Unassembled WGS sequence"/>
</dbReference>
<name>A0A414M2G0_9FIRM</name>
<protein>
    <submittedName>
        <fullName evidence="1">Uncharacterized protein</fullName>
    </submittedName>
</protein>
<dbReference type="AlphaFoldDB" id="A0A414M2G0"/>
<reference evidence="1 2" key="1">
    <citation type="submission" date="2018-08" db="EMBL/GenBank/DDBJ databases">
        <title>A genome reference for cultivated species of the human gut microbiota.</title>
        <authorList>
            <person name="Zou Y."/>
            <person name="Xue W."/>
            <person name="Luo G."/>
        </authorList>
    </citation>
    <scope>NUCLEOTIDE SEQUENCE [LARGE SCALE GENOMIC DNA]</scope>
    <source>
        <strain evidence="1 2">AM26-2LB</strain>
    </source>
</reference>
<gene>
    <name evidence="1" type="ORF">DW703_10505</name>
</gene>
<sequence>MSKDFSQQAEEQLQNAISSVEPCNDYEFTNYNRDGWCYYSEWINRLGLRNSINAVNSYQHKVTSKNENAKRKVSDIYEKAQSIDVRYGNIIAGLKDRVVQKKSCLNKLDLGLNYIFFPNYTEMGALESVEYLKKIDNDMSEQQDIMEKLQMLLYIISGTNKKTANFKSVNTVIIEILGCQVPRLIKPIKFPTNKWLVDTDDFMYTMESLLSRIRDINGKVSDSWYKVYIKNIESTIKTIAAIDKKTKKLDSSSMISNIASYVGTLCGIVDNKPKSGSEVISSWLKLGKSSIKVEKGIYDYFIKTLTPYEASKLGEKYGKGNIVLSAISSVAEIGENSVKMHDVMVDENSNAYDKVGQAINVGGSLADFYGKLKIAKMSGTKSLRIVNNLEGCSKGVKNQILATESSLKYTTAATVGKKISTASTYIDIFDAGVSAVSSGVKRYGQVSKDGKVDIVEGASVGIYSATNGLSKLASSVTFGVVSFDGDKTAKELEDDVTNMVNSNSKLVQYIGNKNNPIVLRGLAAGCGAAELVGKKVVSGFCKVAEKAGKAAQTVWTVYDELNKAYGM</sequence>
<evidence type="ECO:0000313" key="2">
    <source>
        <dbReference type="Proteomes" id="UP000283501"/>
    </source>
</evidence>
<comment type="caution">
    <text evidence="1">The sequence shown here is derived from an EMBL/GenBank/DDBJ whole genome shotgun (WGS) entry which is preliminary data.</text>
</comment>
<dbReference type="EMBL" id="QSKY01000015">
    <property type="protein sequence ID" value="RHF02806.1"/>
    <property type="molecule type" value="Genomic_DNA"/>
</dbReference>
<proteinExistence type="predicted"/>
<organism evidence="1 2">
    <name type="scientific">Agathobacter rectalis</name>
    <dbReference type="NCBI Taxonomy" id="39491"/>
    <lineage>
        <taxon>Bacteria</taxon>
        <taxon>Bacillati</taxon>
        <taxon>Bacillota</taxon>
        <taxon>Clostridia</taxon>
        <taxon>Lachnospirales</taxon>
        <taxon>Lachnospiraceae</taxon>
        <taxon>Agathobacter</taxon>
    </lineage>
</organism>